<dbReference type="AlphaFoldDB" id="A0A4Q2K9L7"/>
<accession>A0A4Q2K9L7</accession>
<dbReference type="Proteomes" id="UP000291269">
    <property type="component" value="Unassembled WGS sequence"/>
</dbReference>
<gene>
    <name evidence="1" type="ORF">ESZ91_02705</name>
</gene>
<evidence type="ECO:0000313" key="1">
    <source>
        <dbReference type="EMBL" id="RXZ61314.1"/>
    </source>
</evidence>
<evidence type="ECO:0000313" key="2">
    <source>
        <dbReference type="Proteomes" id="UP000291269"/>
    </source>
</evidence>
<proteinExistence type="predicted"/>
<reference evidence="1 2" key="1">
    <citation type="journal article" date="2019" name="Gut">
        <title>Antibiotics-induced monodominance of a novel gut bacterial order.</title>
        <authorList>
            <person name="Hildebrand F."/>
            <person name="Moitinho-Silva L."/>
            <person name="Blasche S."/>
            <person name="Jahn M.T."/>
            <person name="Gossmann T.I."/>
            <person name="Heuerta-Cepas J."/>
            <person name="Hercog R."/>
            <person name="Luetge M."/>
            <person name="Bahram M."/>
            <person name="Pryszlak A."/>
            <person name="Alves R.J."/>
            <person name="Waszak S.M."/>
            <person name="Zhu A."/>
            <person name="Ye L."/>
            <person name="Costea P.I."/>
            <person name="Aalvink S."/>
            <person name="Belzer C."/>
            <person name="Forslund S.K."/>
            <person name="Sunagawa S."/>
            <person name="Hentschel U."/>
            <person name="Merten C."/>
            <person name="Patil K.R."/>
            <person name="Benes V."/>
            <person name="Bork P."/>
        </authorList>
    </citation>
    <scope>NUCLEOTIDE SEQUENCE [LARGE SCALE GENOMIC DNA]</scope>
    <source>
        <strain evidence="1 2">HDS1380</strain>
    </source>
</reference>
<keyword evidence="2" id="KW-1185">Reference proteome</keyword>
<protein>
    <submittedName>
        <fullName evidence="1">Uncharacterized protein</fullName>
    </submittedName>
</protein>
<comment type="caution">
    <text evidence="1">The sequence shown here is derived from an EMBL/GenBank/DDBJ whole genome shotgun (WGS) entry which is preliminary data.</text>
</comment>
<name>A0A4Q2K9L7_9FIRM</name>
<dbReference type="EMBL" id="SDOZ01000002">
    <property type="protein sequence ID" value="RXZ61314.1"/>
    <property type="molecule type" value="Genomic_DNA"/>
</dbReference>
<dbReference type="RefSeq" id="WP_129223879.1">
    <property type="nucleotide sequence ID" value="NZ_SDOZ01000002.1"/>
</dbReference>
<sequence>MEVLIVVICTLFVAGIAAALVYKAVTMAKEMKKYRQELEKIRDNDKYLLDIVQEGKTVRIECKDVNTENVELIAEDKEG</sequence>
<organism evidence="1 2">
    <name type="scientific">Candidatus Borkfalkia ceftriaxoniphila</name>
    <dbReference type="NCBI Taxonomy" id="2508949"/>
    <lineage>
        <taxon>Bacteria</taxon>
        <taxon>Bacillati</taxon>
        <taxon>Bacillota</taxon>
        <taxon>Clostridia</taxon>
        <taxon>Christensenellales</taxon>
        <taxon>Christensenellaceae</taxon>
        <taxon>Candidatus Borkfalkia</taxon>
    </lineage>
</organism>